<protein>
    <submittedName>
        <fullName evidence="1">Uncharacterized protein</fullName>
    </submittedName>
</protein>
<name>A0A7W9MG26_9ACTN</name>
<keyword evidence="2" id="KW-1185">Reference proteome</keyword>
<dbReference type="InterPro" id="IPR027417">
    <property type="entry name" value="P-loop_NTPase"/>
</dbReference>
<reference evidence="1 2" key="1">
    <citation type="submission" date="2020-08" db="EMBL/GenBank/DDBJ databases">
        <title>Sequencing the genomes of 1000 actinobacteria strains.</title>
        <authorList>
            <person name="Klenk H.-P."/>
        </authorList>
    </citation>
    <scope>NUCLEOTIDE SEQUENCE [LARGE SCALE GENOMIC DNA]</scope>
    <source>
        <strain evidence="1 2">DSM 46887</strain>
    </source>
</reference>
<proteinExistence type="predicted"/>
<comment type="caution">
    <text evidence="1">The sequence shown here is derived from an EMBL/GenBank/DDBJ whole genome shotgun (WGS) entry which is preliminary data.</text>
</comment>
<evidence type="ECO:0000313" key="1">
    <source>
        <dbReference type="EMBL" id="MBB5819415.1"/>
    </source>
</evidence>
<dbReference type="Proteomes" id="UP000540685">
    <property type="component" value="Unassembled WGS sequence"/>
</dbReference>
<gene>
    <name evidence="1" type="ORF">F4562_002477</name>
</gene>
<dbReference type="SUPFAM" id="SSF52540">
    <property type="entry name" value="P-loop containing nucleoside triphosphate hydrolases"/>
    <property type="match status" value="1"/>
</dbReference>
<sequence>MALIVLAADKGAPGVTTAATALGAVWPRPVLLAECDPAGGDLAYRLPAADGGVLNPARGLLTLGATARRGLRAEQIHEHTQKIVGGLDILAGLTHGEQAAGLTWLWGPLGRALAALPEGDVLADCGRLGGHPQLAELVAEAALVVLFTRASLDHVAHLRERLQVMPRDTQVGVVVIADPRQYRTTIEEVRRIVAATAGNVAFVSGLAHDPKGAELLRGQWGGRLDRSLLIRTARELAARLDAQLRAPEPVR</sequence>
<accession>A0A7W9MG26</accession>
<dbReference type="AlphaFoldDB" id="A0A7W9MG26"/>
<dbReference type="RefSeq" id="WP_184538566.1">
    <property type="nucleotide sequence ID" value="NZ_JACHMP010000001.1"/>
</dbReference>
<organism evidence="1 2">
    <name type="scientific">Streptosporangium becharense</name>
    <dbReference type="NCBI Taxonomy" id="1816182"/>
    <lineage>
        <taxon>Bacteria</taxon>
        <taxon>Bacillati</taxon>
        <taxon>Actinomycetota</taxon>
        <taxon>Actinomycetes</taxon>
        <taxon>Streptosporangiales</taxon>
        <taxon>Streptosporangiaceae</taxon>
        <taxon>Streptosporangium</taxon>
    </lineage>
</organism>
<evidence type="ECO:0000313" key="2">
    <source>
        <dbReference type="Proteomes" id="UP000540685"/>
    </source>
</evidence>
<dbReference type="Gene3D" id="3.40.50.300">
    <property type="entry name" value="P-loop containing nucleotide triphosphate hydrolases"/>
    <property type="match status" value="1"/>
</dbReference>
<dbReference type="EMBL" id="JACHMP010000001">
    <property type="protein sequence ID" value="MBB5819415.1"/>
    <property type="molecule type" value="Genomic_DNA"/>
</dbReference>